<comment type="caution">
    <text evidence="2">The sequence shown here is derived from an EMBL/GenBank/DDBJ whole genome shotgun (WGS) entry which is preliminary data.</text>
</comment>
<dbReference type="Proteomes" id="UP001465976">
    <property type="component" value="Unassembled WGS sequence"/>
</dbReference>
<gene>
    <name evidence="2" type="ORF">V5O48_007235</name>
</gene>
<evidence type="ECO:0000313" key="3">
    <source>
        <dbReference type="Proteomes" id="UP001465976"/>
    </source>
</evidence>
<feature type="coiled-coil region" evidence="1">
    <location>
        <begin position="108"/>
        <end position="181"/>
    </location>
</feature>
<organism evidence="2 3">
    <name type="scientific">Marasmius crinis-equi</name>
    <dbReference type="NCBI Taxonomy" id="585013"/>
    <lineage>
        <taxon>Eukaryota</taxon>
        <taxon>Fungi</taxon>
        <taxon>Dikarya</taxon>
        <taxon>Basidiomycota</taxon>
        <taxon>Agaricomycotina</taxon>
        <taxon>Agaricomycetes</taxon>
        <taxon>Agaricomycetidae</taxon>
        <taxon>Agaricales</taxon>
        <taxon>Marasmiineae</taxon>
        <taxon>Marasmiaceae</taxon>
        <taxon>Marasmius</taxon>
    </lineage>
</organism>
<proteinExistence type="predicted"/>
<keyword evidence="1" id="KW-0175">Coiled coil</keyword>
<keyword evidence="3" id="KW-1185">Reference proteome</keyword>
<protein>
    <submittedName>
        <fullName evidence="2">Uncharacterized protein</fullName>
    </submittedName>
</protein>
<name>A0ABR3FH93_9AGAR</name>
<dbReference type="EMBL" id="JBAHYK010000373">
    <property type="protein sequence ID" value="KAL0574728.1"/>
    <property type="molecule type" value="Genomic_DNA"/>
</dbReference>
<evidence type="ECO:0000313" key="2">
    <source>
        <dbReference type="EMBL" id="KAL0574728.1"/>
    </source>
</evidence>
<reference evidence="2 3" key="1">
    <citation type="submission" date="2024-02" db="EMBL/GenBank/DDBJ databases">
        <title>A draft genome for the cacao thread blight pathogen Marasmius crinis-equi.</title>
        <authorList>
            <person name="Cohen S.P."/>
            <person name="Baruah I.K."/>
            <person name="Amoako-Attah I."/>
            <person name="Bukari Y."/>
            <person name="Meinhardt L.W."/>
            <person name="Bailey B.A."/>
        </authorList>
    </citation>
    <scope>NUCLEOTIDE SEQUENCE [LARGE SCALE GENOMIC DNA]</scope>
    <source>
        <strain evidence="2 3">GH-76</strain>
    </source>
</reference>
<evidence type="ECO:0000256" key="1">
    <source>
        <dbReference type="SAM" id="Coils"/>
    </source>
</evidence>
<sequence length="303" mass="34299">MSKRSANEAFSDECFGRSVRQKTEVQVKLESSEGKIELSGGCGIKTEAMESALKASSAMKQEPHNALESGLGGSVAAYSRECVDKARDLSRRQLSAMESTVLHFDKENAALKERNGELASKVKALERDKNALFHKNRKLYQQRNGETRRYHEMERRWREEFARLRGDVQRKQKEIDELVQKIAVCRKWLKDEEWAGLKISRLLAREQDVSSALKEHLKRKELDVEDLMRERTGLIVDAGLERAMGDGYRLELSATRFRLEQSQAGAQAMAAQLAQAHAEIAILEKETGSASERDQTDRVSGQC</sequence>
<accession>A0ABR3FH93</accession>